<accession>A0AAP0NCB9</accession>
<dbReference type="Gene3D" id="3.40.1170.20">
    <property type="entry name" value="tRNA intron endonuclease, N-terminal domain"/>
    <property type="match status" value="6"/>
</dbReference>
<feature type="domain" description="TIR" evidence="1">
    <location>
        <begin position="1"/>
        <end position="140"/>
    </location>
</feature>
<dbReference type="SMART" id="SM00255">
    <property type="entry name" value="TIR"/>
    <property type="match status" value="1"/>
</dbReference>
<proteinExistence type="predicted"/>
<sequence length="741" mass="84519">MKVFLSFRGKDTRKGFTDFLYEDLVNAGIRTFRDDNELRVGEEIGPELLKAIEESKISIPIFSKDYASSKWCLREFAQMVECQRTMGQQIFPIFYDVGPSDGTKMVEALCLHLKLGSHNHCFTNEEFGQLHNLRFLQVDYIDLAGDFNHLFSKLRWLHWHGCPGNFTPTNFHLKNLVILELSYSKITDDWEVWSQIKMAKNVRVLDLSNCYGLSRTPNFSTFATLERLILKGCHNLVQIHPSIGNLINLKVLDITCSEITELPNAIGNLEKLEEINATDCYYLQGEIPTNIGRLFSLRILRLDYTKICSLPMSIYGLSYLQTLHLISCKELQLLPELPPSLTSLYVTCGFMETFPTLSNLINLKELIFNECLNLVEIPRDTVKLSKLETLTLYKANISTLPEIGALTQLKELQVKLCINLHCILGLPSSLFQLRLDGCESLEKLPDLSNLKNFSELNLFHCSKLMEIQGLGKLELLMSLDVSECESLERLPDLSNLKKLQKLVTEDCKKLIEIQGLDGLESLEHLNMDQCISIERLPDPSNLGMLKELTLCGCVKLPKIEGLRVLKALERLDLSWCISQERLLDLSNLKNLKELKIFDLENLTEIRGLEELKSLELLHIFGCELIEKLPDFSNLKKLKELKVTWCEELTEIWGLEELESLELLSIAGCKLIEKLPDLSNLKKLKELGVAWCEKLTEIRGLEELRSLAKLDISGCKSIEKLQDLPNKLPDSMFSEHFSGQAT</sequence>
<dbReference type="Pfam" id="PF01582">
    <property type="entry name" value="TIR"/>
    <property type="match status" value="1"/>
</dbReference>
<dbReference type="InterPro" id="IPR000157">
    <property type="entry name" value="TIR_dom"/>
</dbReference>
<dbReference type="EMBL" id="JBBPBK010000015">
    <property type="protein sequence ID" value="KAK9268444.1"/>
    <property type="molecule type" value="Genomic_DNA"/>
</dbReference>
<dbReference type="PANTHER" id="PTHR11017:SF570">
    <property type="entry name" value="DISEASE RESISTANCE PROTEIN (TIR-NBS CLASS)-RELATED"/>
    <property type="match status" value="1"/>
</dbReference>
<keyword evidence="3" id="KW-1185">Reference proteome</keyword>
<comment type="caution">
    <text evidence="2">The sequence shown here is derived from an EMBL/GenBank/DDBJ whole genome shotgun (WGS) entry which is preliminary data.</text>
</comment>
<evidence type="ECO:0000313" key="2">
    <source>
        <dbReference type="EMBL" id="KAK9268444.1"/>
    </source>
</evidence>
<dbReference type="Gene3D" id="3.40.50.10140">
    <property type="entry name" value="Toll/interleukin-1 receptor homology (TIR) domain"/>
    <property type="match status" value="1"/>
</dbReference>
<evidence type="ECO:0000313" key="3">
    <source>
        <dbReference type="Proteomes" id="UP001415857"/>
    </source>
</evidence>
<dbReference type="Proteomes" id="UP001415857">
    <property type="component" value="Unassembled WGS sequence"/>
</dbReference>
<dbReference type="PROSITE" id="PS50104">
    <property type="entry name" value="TIR"/>
    <property type="match status" value="1"/>
</dbReference>
<dbReference type="GO" id="GO:0007165">
    <property type="term" value="P:signal transduction"/>
    <property type="evidence" value="ECO:0007669"/>
    <property type="project" value="InterPro"/>
</dbReference>
<dbReference type="Gene3D" id="3.80.10.10">
    <property type="entry name" value="Ribonuclease Inhibitor"/>
    <property type="match status" value="2"/>
</dbReference>
<dbReference type="SUPFAM" id="SSF52058">
    <property type="entry name" value="L domain-like"/>
    <property type="match status" value="2"/>
</dbReference>
<dbReference type="AlphaFoldDB" id="A0AAP0NCB9"/>
<dbReference type="InterPro" id="IPR035897">
    <property type="entry name" value="Toll_tir_struct_dom_sf"/>
</dbReference>
<evidence type="ECO:0000259" key="1">
    <source>
        <dbReference type="PROSITE" id="PS50104"/>
    </source>
</evidence>
<dbReference type="PANTHER" id="PTHR11017">
    <property type="entry name" value="LEUCINE-RICH REPEAT-CONTAINING PROTEIN"/>
    <property type="match status" value="1"/>
</dbReference>
<organism evidence="2 3">
    <name type="scientific">Liquidambar formosana</name>
    <name type="common">Formosan gum</name>
    <dbReference type="NCBI Taxonomy" id="63359"/>
    <lineage>
        <taxon>Eukaryota</taxon>
        <taxon>Viridiplantae</taxon>
        <taxon>Streptophyta</taxon>
        <taxon>Embryophyta</taxon>
        <taxon>Tracheophyta</taxon>
        <taxon>Spermatophyta</taxon>
        <taxon>Magnoliopsida</taxon>
        <taxon>eudicotyledons</taxon>
        <taxon>Gunneridae</taxon>
        <taxon>Pentapetalae</taxon>
        <taxon>Saxifragales</taxon>
        <taxon>Altingiaceae</taxon>
        <taxon>Liquidambar</taxon>
    </lineage>
</organism>
<dbReference type="InterPro" id="IPR032675">
    <property type="entry name" value="LRR_dom_sf"/>
</dbReference>
<gene>
    <name evidence="2" type="ORF">L1049_000194</name>
</gene>
<protein>
    <recommendedName>
        <fullName evidence="1">TIR domain-containing protein</fullName>
    </recommendedName>
</protein>
<reference evidence="2 3" key="1">
    <citation type="journal article" date="2024" name="Plant J.">
        <title>Genome sequences and population genomics reveal climatic adaptation and genomic divergence between two closely related sweetgum species.</title>
        <authorList>
            <person name="Xu W.Q."/>
            <person name="Ren C.Q."/>
            <person name="Zhang X.Y."/>
            <person name="Comes H.P."/>
            <person name="Liu X.H."/>
            <person name="Li Y.G."/>
            <person name="Kettle C.J."/>
            <person name="Jalonen R."/>
            <person name="Gaisberger H."/>
            <person name="Ma Y.Z."/>
            <person name="Qiu Y.X."/>
        </authorList>
    </citation>
    <scope>NUCLEOTIDE SEQUENCE [LARGE SCALE GENOMIC DNA]</scope>
    <source>
        <strain evidence="2">Hangzhou</strain>
    </source>
</reference>
<dbReference type="InterPro" id="IPR044974">
    <property type="entry name" value="Disease_R_plants"/>
</dbReference>
<dbReference type="GO" id="GO:0006952">
    <property type="term" value="P:defense response"/>
    <property type="evidence" value="ECO:0007669"/>
    <property type="project" value="InterPro"/>
</dbReference>
<name>A0AAP0NCB9_LIQFO</name>
<dbReference type="SUPFAM" id="SSF52200">
    <property type="entry name" value="Toll/Interleukin receptor TIR domain"/>
    <property type="match status" value="1"/>
</dbReference>